<dbReference type="PANTHER" id="PTHR43364">
    <property type="entry name" value="NADH-SPECIFIC METHYLGLYOXAL REDUCTASE-RELATED"/>
    <property type="match status" value="1"/>
</dbReference>
<evidence type="ECO:0000313" key="3">
    <source>
        <dbReference type="EMBL" id="GAA4728164.1"/>
    </source>
</evidence>
<dbReference type="RefSeq" id="WP_345525408.1">
    <property type="nucleotide sequence ID" value="NZ_BAABKN010000005.1"/>
</dbReference>
<name>A0ABP8YGD4_9ACTN</name>
<evidence type="ECO:0000313" key="4">
    <source>
        <dbReference type="Proteomes" id="UP001499882"/>
    </source>
</evidence>
<dbReference type="InterPro" id="IPR023210">
    <property type="entry name" value="NADP_OxRdtase_dom"/>
</dbReference>
<dbReference type="InterPro" id="IPR036812">
    <property type="entry name" value="NAD(P)_OxRdtase_dom_sf"/>
</dbReference>
<keyword evidence="4" id="KW-1185">Reference proteome</keyword>
<accession>A0ABP8YGD4</accession>
<dbReference type="PANTHER" id="PTHR43364:SF4">
    <property type="entry name" value="NAD(P)-LINKED OXIDOREDUCTASE SUPERFAMILY PROTEIN"/>
    <property type="match status" value="1"/>
</dbReference>
<protein>
    <submittedName>
        <fullName evidence="3">Aldo/keto reductase</fullName>
    </submittedName>
</protein>
<gene>
    <name evidence="3" type="ORF">GCM10023350_09140</name>
</gene>
<organism evidence="3 4">
    <name type="scientific">Nocardioides endophyticus</name>
    <dbReference type="NCBI Taxonomy" id="1353775"/>
    <lineage>
        <taxon>Bacteria</taxon>
        <taxon>Bacillati</taxon>
        <taxon>Actinomycetota</taxon>
        <taxon>Actinomycetes</taxon>
        <taxon>Propionibacteriales</taxon>
        <taxon>Nocardioidaceae</taxon>
        <taxon>Nocardioides</taxon>
    </lineage>
</organism>
<comment type="caution">
    <text evidence="3">The sequence shown here is derived from an EMBL/GenBank/DDBJ whole genome shotgun (WGS) entry which is preliminary data.</text>
</comment>
<reference evidence="4" key="1">
    <citation type="journal article" date="2019" name="Int. J. Syst. Evol. Microbiol.">
        <title>The Global Catalogue of Microorganisms (GCM) 10K type strain sequencing project: providing services to taxonomists for standard genome sequencing and annotation.</title>
        <authorList>
            <consortium name="The Broad Institute Genomics Platform"/>
            <consortium name="The Broad Institute Genome Sequencing Center for Infectious Disease"/>
            <person name="Wu L."/>
            <person name="Ma J."/>
        </authorList>
    </citation>
    <scope>NUCLEOTIDE SEQUENCE [LARGE SCALE GENOMIC DNA]</scope>
    <source>
        <strain evidence="4">JCM 18532</strain>
    </source>
</reference>
<dbReference type="Pfam" id="PF00248">
    <property type="entry name" value="Aldo_ket_red"/>
    <property type="match status" value="1"/>
</dbReference>
<proteinExistence type="predicted"/>
<dbReference type="Gene3D" id="3.20.20.100">
    <property type="entry name" value="NADP-dependent oxidoreductase domain"/>
    <property type="match status" value="1"/>
</dbReference>
<sequence length="355" mass="39000">MEYNALGSSGLMVSALALGTMTFGVETDETQAVAMLDQFVEQGGTLIDTADVYGEGAAEQIIGRWLRNVPQSCRDGLVLTTKGRFRTGADANAEGLSRRHLTRALETSLRRLDQEHVDLYQLHAWDDLVPLEETLEFARDAVARGLIGYLGVSNFHGWQVQRASDLADLGHHLRIVSNQVQYNLMSREVELEIVPACLRSGIGLLAWSPLAGGWLTGKYRNDETPGTTTRMGQDLPPWLAPMRRAASRGVEAYQRRAGDSQTWELLRVLQDVATEVGASQTAVSLRWLTSRPAVASVIVGARHADQLQQSMATTDCALDPTHLEALDRAWAPTYGDYPYGPIGQNTTRRSISTTH</sequence>
<evidence type="ECO:0000259" key="2">
    <source>
        <dbReference type="Pfam" id="PF00248"/>
    </source>
</evidence>
<dbReference type="InterPro" id="IPR050523">
    <property type="entry name" value="AKR_Detox_Biosynth"/>
</dbReference>
<keyword evidence="1" id="KW-0560">Oxidoreductase</keyword>
<dbReference type="SUPFAM" id="SSF51430">
    <property type="entry name" value="NAD(P)-linked oxidoreductase"/>
    <property type="match status" value="1"/>
</dbReference>
<dbReference type="Proteomes" id="UP001499882">
    <property type="component" value="Unassembled WGS sequence"/>
</dbReference>
<feature type="domain" description="NADP-dependent oxidoreductase" evidence="2">
    <location>
        <begin position="16"/>
        <end position="330"/>
    </location>
</feature>
<dbReference type="EMBL" id="BAABKN010000005">
    <property type="protein sequence ID" value="GAA4728164.1"/>
    <property type="molecule type" value="Genomic_DNA"/>
</dbReference>
<evidence type="ECO:0000256" key="1">
    <source>
        <dbReference type="ARBA" id="ARBA00023002"/>
    </source>
</evidence>